<proteinExistence type="predicted"/>
<dbReference type="Pfam" id="PF06985">
    <property type="entry name" value="HET"/>
    <property type="match status" value="1"/>
</dbReference>
<sequence length="606" mass="68665">MTGCGISSQDRNTADKDARYNYKSLCSDCQEFRLLDVQPAEPSETLVKCTLRHANLKDEPVPRYETISYVWGDSQKLGTLVINGKAYIYAASSVEALRRTRYSNAIRTVWIDAVCIDQNNIDERAQQVALMGGLYGHSVGNLVYFGQCEDEHLTHLALQDIGSVLEEMMEETDNLKKIDPSPVKADSGLRCSVDFARLQRCLFSLPWLRRLWIIQEAVLAPSNTCFLGSFQFDLLNLLRAAKWLRHKMLYVPSNFAESAGFENAWTLWDLADVPYGPWTSGQLMVSHLLEKGRGFKASVPVDRVYGMLGLKRWSNEIPRLLQPDYNRPYHEVVRDAMRFALQEYSNGLWLWKHIRITSNESLERSSAPTWVLNLQTVNADIHPMTFAHHHFSCAKAYTQPWAEPGSECGVDPNILEVSGFKLCTVEQMVPELTEEIWADQLRRKHWLKDCIELIEDRGEGLGTATLLIGGVNCNKSLATAQDLAAWTDFKRFVFEDDCQSIDGARMQLAILRPARRYELAMLSQCRRRCVFRTIAGYVGVGSKITARGDIVAMILGGMMPYVLRPTGDGKYRFLGECYIQSDDVMFGEKVAMLQESGAQSEIFRIV</sequence>
<evidence type="ECO:0000259" key="1">
    <source>
        <dbReference type="Pfam" id="PF06985"/>
    </source>
</evidence>
<reference evidence="2 3" key="1">
    <citation type="submission" date="2021-01" db="EMBL/GenBank/DDBJ databases">
        <title>Cercospora kikuchii MAFF 305040 whole genome shotgun sequence.</title>
        <authorList>
            <person name="Kashiwa T."/>
            <person name="Suzuki T."/>
        </authorList>
    </citation>
    <scope>NUCLEOTIDE SEQUENCE [LARGE SCALE GENOMIC DNA]</scope>
    <source>
        <strain evidence="2 3">MAFF 305040</strain>
    </source>
</reference>
<feature type="domain" description="Heterokaryon incompatibility" evidence="1">
    <location>
        <begin position="64"/>
        <end position="216"/>
    </location>
</feature>
<evidence type="ECO:0000313" key="3">
    <source>
        <dbReference type="Proteomes" id="UP000825890"/>
    </source>
</evidence>
<comment type="caution">
    <text evidence="2">The sequence shown here is derived from an EMBL/GenBank/DDBJ whole genome shotgun (WGS) entry which is preliminary data.</text>
</comment>
<dbReference type="OrthoDB" id="194358at2759"/>
<dbReference type="PANTHER" id="PTHR24148:SF64">
    <property type="entry name" value="HETEROKARYON INCOMPATIBILITY DOMAIN-CONTAINING PROTEIN"/>
    <property type="match status" value="1"/>
</dbReference>
<protein>
    <recommendedName>
        <fullName evidence="1">Heterokaryon incompatibility domain-containing protein</fullName>
    </recommendedName>
</protein>
<dbReference type="PANTHER" id="PTHR24148">
    <property type="entry name" value="ANKYRIN REPEAT DOMAIN-CONTAINING PROTEIN 39 HOMOLOG-RELATED"/>
    <property type="match status" value="1"/>
</dbReference>
<dbReference type="Proteomes" id="UP000825890">
    <property type="component" value="Unassembled WGS sequence"/>
</dbReference>
<name>A0A9P3CWZ9_9PEZI</name>
<dbReference type="Pfam" id="PF26639">
    <property type="entry name" value="Het-6_barrel"/>
    <property type="match status" value="1"/>
</dbReference>
<dbReference type="AlphaFoldDB" id="A0A9P3CWZ9"/>
<evidence type="ECO:0000313" key="2">
    <source>
        <dbReference type="EMBL" id="GIZ48350.1"/>
    </source>
</evidence>
<keyword evidence="3" id="KW-1185">Reference proteome</keyword>
<dbReference type="EMBL" id="BOLY01000008">
    <property type="protein sequence ID" value="GIZ48350.1"/>
    <property type="molecule type" value="Genomic_DNA"/>
</dbReference>
<gene>
    <name evidence="2" type="ORF">CKM354_001141500</name>
</gene>
<dbReference type="InterPro" id="IPR052895">
    <property type="entry name" value="HetReg/Transcr_Mod"/>
</dbReference>
<accession>A0A9P3CWZ9</accession>
<dbReference type="InterPro" id="IPR010730">
    <property type="entry name" value="HET"/>
</dbReference>
<dbReference type="RefSeq" id="XP_044662837.1">
    <property type="nucleotide sequence ID" value="XM_044806902.1"/>
</dbReference>
<organism evidence="2 3">
    <name type="scientific">Cercospora kikuchii</name>
    <dbReference type="NCBI Taxonomy" id="84275"/>
    <lineage>
        <taxon>Eukaryota</taxon>
        <taxon>Fungi</taxon>
        <taxon>Dikarya</taxon>
        <taxon>Ascomycota</taxon>
        <taxon>Pezizomycotina</taxon>
        <taxon>Dothideomycetes</taxon>
        <taxon>Dothideomycetidae</taxon>
        <taxon>Mycosphaerellales</taxon>
        <taxon>Mycosphaerellaceae</taxon>
        <taxon>Cercospora</taxon>
    </lineage>
</organism>
<dbReference type="GeneID" id="68296990"/>